<dbReference type="PROSITE" id="PS00211">
    <property type="entry name" value="ABC_TRANSPORTER_1"/>
    <property type="match status" value="1"/>
</dbReference>
<dbReference type="RefSeq" id="WP_256532637.1">
    <property type="nucleotide sequence ID" value="NZ_CP101824.1"/>
</dbReference>
<proteinExistence type="predicted"/>
<keyword evidence="6" id="KW-1185">Reference proteome</keyword>
<comment type="caution">
    <text evidence="5">The sequence shown here is derived from an EMBL/GenBank/DDBJ whole genome shotgun (WGS) entry which is preliminary data.</text>
</comment>
<dbReference type="GeneID" id="73901735"/>
<keyword evidence="1" id="KW-0813">Transport</keyword>
<organism evidence="5 6">
    <name type="scientific">Halovivax cerinus</name>
    <dbReference type="NCBI Taxonomy" id="1487865"/>
    <lineage>
        <taxon>Archaea</taxon>
        <taxon>Methanobacteriati</taxon>
        <taxon>Methanobacteriota</taxon>
        <taxon>Stenosarchaea group</taxon>
        <taxon>Halobacteria</taxon>
        <taxon>Halobacteriales</taxon>
        <taxon>Natrialbaceae</taxon>
        <taxon>Halovivax</taxon>
    </lineage>
</organism>
<evidence type="ECO:0000256" key="2">
    <source>
        <dbReference type="ARBA" id="ARBA00022741"/>
    </source>
</evidence>
<feature type="domain" description="ABC transporter" evidence="4">
    <location>
        <begin position="4"/>
        <end position="236"/>
    </location>
</feature>
<evidence type="ECO:0000259" key="4">
    <source>
        <dbReference type="PROSITE" id="PS50893"/>
    </source>
</evidence>
<keyword evidence="3 5" id="KW-0067">ATP-binding</keyword>
<dbReference type="PROSITE" id="PS50893">
    <property type="entry name" value="ABC_TRANSPORTER_2"/>
    <property type="match status" value="1"/>
</dbReference>
<sequence>MATVTLDDITHVYGSGDDAVTALSDVSVRADEGEFVSIVGPSGCGKSTLLYLTGGFLDPTAGTIAVDGDPIDGPGTDRGVVFQEYALYPWKTAMENVTFGLSHVTDLDAEAIESRARAELARVGLEGDADKYPTELSGGMKQRVAIARTLAYDPAILLMDEPFGALDDQTRELLQEDLLDICTETDRTSLFVTHDIEEATYLSDRVIVLTAQPGEVKTVVSVDIDRSLPRDEVLRTDAFLETATEIRSAVHEELVIGSGH</sequence>
<reference evidence="5 6" key="1">
    <citation type="journal article" date="2019" name="Int. J. Syst. Evol. Microbiol.">
        <title>The Global Catalogue of Microorganisms (GCM) 10K type strain sequencing project: providing services to taxonomists for standard genome sequencing and annotation.</title>
        <authorList>
            <consortium name="The Broad Institute Genomics Platform"/>
            <consortium name="The Broad Institute Genome Sequencing Center for Infectious Disease"/>
            <person name="Wu L."/>
            <person name="Ma J."/>
        </authorList>
    </citation>
    <scope>NUCLEOTIDE SEQUENCE [LARGE SCALE GENOMIC DNA]</scope>
    <source>
        <strain evidence="5 6">IBRC-M 10256</strain>
    </source>
</reference>
<name>A0ABD5NPK9_9EURY</name>
<keyword evidence="2" id="KW-0547">Nucleotide-binding</keyword>
<evidence type="ECO:0000256" key="1">
    <source>
        <dbReference type="ARBA" id="ARBA00022448"/>
    </source>
</evidence>
<evidence type="ECO:0000313" key="6">
    <source>
        <dbReference type="Proteomes" id="UP001595846"/>
    </source>
</evidence>
<dbReference type="InterPro" id="IPR050166">
    <property type="entry name" value="ABC_transporter_ATP-bind"/>
</dbReference>
<dbReference type="InterPro" id="IPR017871">
    <property type="entry name" value="ABC_transporter-like_CS"/>
</dbReference>
<dbReference type="AlphaFoldDB" id="A0ABD5NPK9"/>
<dbReference type="Gene3D" id="3.40.50.300">
    <property type="entry name" value="P-loop containing nucleotide triphosphate hydrolases"/>
    <property type="match status" value="1"/>
</dbReference>
<dbReference type="InterPro" id="IPR027417">
    <property type="entry name" value="P-loop_NTPase"/>
</dbReference>
<dbReference type="InterPro" id="IPR003593">
    <property type="entry name" value="AAA+_ATPase"/>
</dbReference>
<dbReference type="CDD" id="cd03293">
    <property type="entry name" value="ABC_NrtD_SsuB_transporters"/>
    <property type="match status" value="1"/>
</dbReference>
<accession>A0ABD5NPK9</accession>
<protein>
    <submittedName>
        <fullName evidence="5">ABC transporter ATP-binding protein</fullName>
    </submittedName>
</protein>
<dbReference type="PANTHER" id="PTHR42788:SF13">
    <property type="entry name" value="ALIPHATIC SULFONATES IMPORT ATP-BINDING PROTEIN SSUB"/>
    <property type="match status" value="1"/>
</dbReference>
<evidence type="ECO:0000313" key="5">
    <source>
        <dbReference type="EMBL" id="MFC3958800.1"/>
    </source>
</evidence>
<dbReference type="EMBL" id="JBHSAQ010000007">
    <property type="protein sequence ID" value="MFC3958800.1"/>
    <property type="molecule type" value="Genomic_DNA"/>
</dbReference>
<gene>
    <name evidence="5" type="ORF">ACFOUR_10525</name>
</gene>
<dbReference type="PANTHER" id="PTHR42788">
    <property type="entry name" value="TAURINE IMPORT ATP-BINDING PROTEIN-RELATED"/>
    <property type="match status" value="1"/>
</dbReference>
<dbReference type="SMART" id="SM00382">
    <property type="entry name" value="AAA"/>
    <property type="match status" value="1"/>
</dbReference>
<dbReference type="Pfam" id="PF00005">
    <property type="entry name" value="ABC_tran"/>
    <property type="match status" value="1"/>
</dbReference>
<dbReference type="SUPFAM" id="SSF52540">
    <property type="entry name" value="P-loop containing nucleoside triphosphate hydrolases"/>
    <property type="match status" value="1"/>
</dbReference>
<dbReference type="Proteomes" id="UP001595846">
    <property type="component" value="Unassembled WGS sequence"/>
</dbReference>
<dbReference type="InterPro" id="IPR003439">
    <property type="entry name" value="ABC_transporter-like_ATP-bd"/>
</dbReference>
<evidence type="ECO:0000256" key="3">
    <source>
        <dbReference type="ARBA" id="ARBA00022840"/>
    </source>
</evidence>
<dbReference type="GO" id="GO:0005524">
    <property type="term" value="F:ATP binding"/>
    <property type="evidence" value="ECO:0007669"/>
    <property type="project" value="UniProtKB-KW"/>
</dbReference>